<feature type="signal peptide" evidence="10">
    <location>
        <begin position="1"/>
        <end position="16"/>
    </location>
</feature>
<keyword evidence="3 7" id="KW-0378">Hydrolase</keyword>
<feature type="active site" description="Nucleophile" evidence="8">
    <location>
        <position position="185"/>
    </location>
</feature>
<dbReference type="Pfam" id="PF04083">
    <property type="entry name" value="Abhydro_lipase"/>
    <property type="match status" value="1"/>
</dbReference>
<dbReference type="PIRSF" id="PIRSF000862">
    <property type="entry name" value="Steryl_ester_lip"/>
    <property type="match status" value="1"/>
</dbReference>
<evidence type="ECO:0000256" key="6">
    <source>
        <dbReference type="ARBA" id="ARBA00023180"/>
    </source>
</evidence>
<evidence type="ECO:0000256" key="10">
    <source>
        <dbReference type="SAM" id="SignalP"/>
    </source>
</evidence>
<dbReference type="AlphaFoldDB" id="A0A6P8ZHP7"/>
<dbReference type="OrthoDB" id="9974421at2759"/>
<dbReference type="GO" id="GO:0016042">
    <property type="term" value="P:lipid catabolic process"/>
    <property type="evidence" value="ECO:0007669"/>
    <property type="project" value="UniProtKB-KW"/>
</dbReference>
<evidence type="ECO:0000256" key="4">
    <source>
        <dbReference type="ARBA" id="ARBA00022963"/>
    </source>
</evidence>
<dbReference type="GO" id="GO:0016788">
    <property type="term" value="F:hydrolase activity, acting on ester bonds"/>
    <property type="evidence" value="ECO:0007669"/>
    <property type="project" value="InterPro"/>
</dbReference>
<keyword evidence="2 10" id="KW-0732">Signal</keyword>
<evidence type="ECO:0000313" key="13">
    <source>
        <dbReference type="RefSeq" id="XP_034232224.1"/>
    </source>
</evidence>
<evidence type="ECO:0000256" key="2">
    <source>
        <dbReference type="ARBA" id="ARBA00022729"/>
    </source>
</evidence>
<dbReference type="InterPro" id="IPR029058">
    <property type="entry name" value="AB_hydrolase_fold"/>
</dbReference>
<feature type="chain" id="PRO_5028147406" description="Lipase" evidence="10">
    <location>
        <begin position="17"/>
        <end position="412"/>
    </location>
</feature>
<accession>A0A6P8ZHP7</accession>
<evidence type="ECO:0000256" key="9">
    <source>
        <dbReference type="SAM" id="MobiDB-lite"/>
    </source>
</evidence>
<comment type="similarity">
    <text evidence="1 7">Belongs to the AB hydrolase superfamily. Lipase family.</text>
</comment>
<feature type="active site" description="Charge relay system" evidence="8">
    <location>
        <position position="387"/>
    </location>
</feature>
<keyword evidence="6" id="KW-0325">Glycoprotein</keyword>
<evidence type="ECO:0000313" key="12">
    <source>
        <dbReference type="Proteomes" id="UP000515158"/>
    </source>
</evidence>
<reference evidence="13" key="1">
    <citation type="submission" date="2025-08" db="UniProtKB">
        <authorList>
            <consortium name="RefSeq"/>
        </authorList>
    </citation>
    <scope>IDENTIFICATION</scope>
    <source>
        <tissue evidence="13">Total insect</tissue>
    </source>
</reference>
<protein>
    <recommendedName>
        <fullName evidence="7">Lipase</fullName>
    </recommendedName>
</protein>
<dbReference type="FunFam" id="3.40.50.1820:FF:000057">
    <property type="entry name" value="Lipase"/>
    <property type="match status" value="1"/>
</dbReference>
<feature type="region of interest" description="Disordered" evidence="9">
    <location>
        <begin position="68"/>
        <end position="91"/>
    </location>
</feature>
<sequence>MKAVFALLLLAAAASAILRKPKSATSKVPAEAWLTTPELVARWGYPVETHTVHTDDGYLIDVHRITGPRLGGDKRDTPSGSKAGPQGPQGRTPVLLMHGFGATSECWVLRQNDNLAFMLADAQYDVWLGNFRGNFYGRRHMTLRPSDSRFWNFGWHENGVLDVAAMVDYVLMETQRASILYIGHSMGSTSALVLLSERPEYNAKLGAAFLLTPAVYFQHVRGGFSAIRKNMPWGYHSLAQFRLENFLTRRPLPDMCMPPNSNAVSATCWRLMEDAQGPFHSVVNNTYMPILLRHWPAGTSLGQAIHFGQLIVRGDGFYKYDFGAERNLAKYGTIYPPAYNLTNVQAPIFMYYCKNDYQAHYKDVRKLAADIPSLAGLYETPAEIFNHIDIVYEEDAAELVYKRLIDHMTKYR</sequence>
<evidence type="ECO:0000256" key="1">
    <source>
        <dbReference type="ARBA" id="ARBA00010701"/>
    </source>
</evidence>
<dbReference type="SUPFAM" id="SSF53474">
    <property type="entry name" value="alpha/beta-Hydrolases"/>
    <property type="match status" value="1"/>
</dbReference>
<dbReference type="Proteomes" id="UP000515158">
    <property type="component" value="Unplaced"/>
</dbReference>
<keyword evidence="12" id="KW-1185">Reference proteome</keyword>
<dbReference type="Gene3D" id="3.40.50.1820">
    <property type="entry name" value="alpha/beta hydrolase"/>
    <property type="match status" value="1"/>
</dbReference>
<name>A0A6P8ZHP7_THRPL</name>
<keyword evidence="4 7" id="KW-0442">Lipid degradation</keyword>
<feature type="domain" description="Partial AB-hydrolase lipase" evidence="11">
    <location>
        <begin position="37"/>
        <end position="110"/>
    </location>
</feature>
<dbReference type="GeneID" id="117640096"/>
<evidence type="ECO:0000256" key="7">
    <source>
        <dbReference type="PIRNR" id="PIRNR000862"/>
    </source>
</evidence>
<proteinExistence type="inferred from homology"/>
<dbReference type="KEGG" id="tpal:117640096"/>
<evidence type="ECO:0000256" key="3">
    <source>
        <dbReference type="ARBA" id="ARBA00022801"/>
    </source>
</evidence>
<evidence type="ECO:0000256" key="5">
    <source>
        <dbReference type="ARBA" id="ARBA00023098"/>
    </source>
</evidence>
<feature type="active site" description="Charge relay system" evidence="8">
    <location>
        <position position="356"/>
    </location>
</feature>
<gene>
    <name evidence="13" type="primary">LOC117640096</name>
</gene>
<dbReference type="RefSeq" id="XP_034232224.1">
    <property type="nucleotide sequence ID" value="XM_034376333.1"/>
</dbReference>
<dbReference type="PANTHER" id="PTHR11005">
    <property type="entry name" value="LYSOSOMAL ACID LIPASE-RELATED"/>
    <property type="match status" value="1"/>
</dbReference>
<organism evidence="13">
    <name type="scientific">Thrips palmi</name>
    <name type="common">Melon thrips</name>
    <dbReference type="NCBI Taxonomy" id="161013"/>
    <lineage>
        <taxon>Eukaryota</taxon>
        <taxon>Metazoa</taxon>
        <taxon>Ecdysozoa</taxon>
        <taxon>Arthropoda</taxon>
        <taxon>Hexapoda</taxon>
        <taxon>Insecta</taxon>
        <taxon>Pterygota</taxon>
        <taxon>Neoptera</taxon>
        <taxon>Paraneoptera</taxon>
        <taxon>Thysanoptera</taxon>
        <taxon>Terebrantia</taxon>
        <taxon>Thripoidea</taxon>
        <taxon>Thripidae</taxon>
        <taxon>Thrips</taxon>
    </lineage>
</organism>
<dbReference type="InterPro" id="IPR006693">
    <property type="entry name" value="AB_hydrolase_lipase"/>
</dbReference>
<dbReference type="InParanoid" id="A0A6P8ZHP7"/>
<keyword evidence="5" id="KW-0443">Lipid metabolism</keyword>
<dbReference type="InterPro" id="IPR025483">
    <property type="entry name" value="Lipase_euk"/>
</dbReference>
<evidence type="ECO:0000259" key="11">
    <source>
        <dbReference type="Pfam" id="PF04083"/>
    </source>
</evidence>
<evidence type="ECO:0000256" key="8">
    <source>
        <dbReference type="PIRSR" id="PIRSR000862-1"/>
    </source>
</evidence>